<evidence type="ECO:0000313" key="4">
    <source>
        <dbReference type="Proteomes" id="UP000026962"/>
    </source>
</evidence>
<dbReference type="EnsemblPlants" id="OPUNC01G21500.1">
    <property type="protein sequence ID" value="OPUNC01G21500.1"/>
    <property type="gene ID" value="OPUNC01G21500"/>
</dbReference>
<dbReference type="OMA" id="VGDMECQ"/>
<keyword evidence="2" id="KW-0732">Signal</keyword>
<reference evidence="3" key="1">
    <citation type="submission" date="2015-04" db="UniProtKB">
        <authorList>
            <consortium name="EnsemblPlants"/>
        </authorList>
    </citation>
    <scope>IDENTIFICATION</scope>
</reference>
<dbReference type="Proteomes" id="UP000026962">
    <property type="component" value="Chromosome 1"/>
</dbReference>
<evidence type="ECO:0008006" key="5">
    <source>
        <dbReference type="Google" id="ProtNLM"/>
    </source>
</evidence>
<reference evidence="3" key="2">
    <citation type="submission" date="2018-05" db="EMBL/GenBank/DDBJ databases">
        <title>OpunRS2 (Oryza punctata Reference Sequence Version 2).</title>
        <authorList>
            <person name="Zhang J."/>
            <person name="Kudrna D."/>
            <person name="Lee S."/>
            <person name="Talag J."/>
            <person name="Welchert J."/>
            <person name="Wing R.A."/>
        </authorList>
    </citation>
    <scope>NUCLEOTIDE SEQUENCE [LARGE SCALE GENOMIC DNA]</scope>
</reference>
<feature type="region of interest" description="Disordered" evidence="1">
    <location>
        <begin position="150"/>
        <end position="196"/>
    </location>
</feature>
<dbReference type="HOGENOM" id="CLU_090459_0_0_1"/>
<dbReference type="PANTHER" id="PTHR36312:SF1">
    <property type="entry name" value="OS01G0594500 PROTEIN"/>
    <property type="match status" value="1"/>
</dbReference>
<dbReference type="AlphaFoldDB" id="A0A0E0JKP3"/>
<keyword evidence="4" id="KW-1185">Reference proteome</keyword>
<dbReference type="Gramene" id="OPUNC01G21500.1">
    <property type="protein sequence ID" value="OPUNC01G21500.1"/>
    <property type="gene ID" value="OPUNC01G21500"/>
</dbReference>
<proteinExistence type="predicted"/>
<sequence length="196" mass="20405">MAATTGRVVVALGAVAVVALLAGGADADCYDYCFKDCMARENNMVDYCSYACDKTCQPDDKPMVSSSRPLAAAAGGRLVGDMECQLSCALDSCHRLLPDGQSAVEACLGQCYDGCKTSAAMLPRPLRAGGAGVHAVAWPAKSPEVGVLAPPDDPDHYVFSSPPDDVDHDPDQVFASPPDDIDHHVFAAPPGDPDHA</sequence>
<feature type="signal peptide" evidence="2">
    <location>
        <begin position="1"/>
        <end position="27"/>
    </location>
</feature>
<evidence type="ECO:0000256" key="1">
    <source>
        <dbReference type="SAM" id="MobiDB-lite"/>
    </source>
</evidence>
<name>A0A0E0JKP3_ORYPU</name>
<dbReference type="eggNOG" id="ENOG502S0UH">
    <property type="taxonomic scope" value="Eukaryota"/>
</dbReference>
<feature type="chain" id="PRO_5002364408" description="Acidic protein" evidence="2">
    <location>
        <begin position="28"/>
        <end position="196"/>
    </location>
</feature>
<protein>
    <recommendedName>
        <fullName evidence="5">Acidic protein</fullName>
    </recommendedName>
</protein>
<dbReference type="PANTHER" id="PTHR36312">
    <property type="entry name" value="THIONIN-LIKE PROTEIN 1"/>
    <property type="match status" value="1"/>
</dbReference>
<accession>A0A0E0JKP3</accession>
<organism evidence="3">
    <name type="scientific">Oryza punctata</name>
    <name type="common">Red rice</name>
    <dbReference type="NCBI Taxonomy" id="4537"/>
    <lineage>
        <taxon>Eukaryota</taxon>
        <taxon>Viridiplantae</taxon>
        <taxon>Streptophyta</taxon>
        <taxon>Embryophyta</taxon>
        <taxon>Tracheophyta</taxon>
        <taxon>Spermatophyta</taxon>
        <taxon>Magnoliopsida</taxon>
        <taxon>Liliopsida</taxon>
        <taxon>Poales</taxon>
        <taxon>Poaceae</taxon>
        <taxon>BOP clade</taxon>
        <taxon>Oryzoideae</taxon>
        <taxon>Oryzeae</taxon>
        <taxon>Oryzinae</taxon>
        <taxon>Oryza</taxon>
    </lineage>
</organism>
<dbReference type="InterPro" id="IPR038975">
    <property type="entry name" value="THNL"/>
</dbReference>
<evidence type="ECO:0000256" key="2">
    <source>
        <dbReference type="SAM" id="SignalP"/>
    </source>
</evidence>
<evidence type="ECO:0000313" key="3">
    <source>
        <dbReference type="EnsemblPlants" id="OPUNC01G21500.1"/>
    </source>
</evidence>